<proteinExistence type="predicted"/>
<keyword evidence="2" id="KW-1185">Reference proteome</keyword>
<sequence>MADARPSNTEVITAALDHSKRLPAELKVMAIEKLMGTHKDLASPRLVNRAWGEASTPVFWRVLRSCACVCDDYGGKINALFSFETFLFAHVKEFEVLEHEGCLSEPPIHSNPDQNFTRILEALREDALTRFFTQHNLGNHQWEALLRTQTKIKNFDDAAFKSFENMQSFSVKIAYNETFYSQWFKHMPGLQKLCLRGVRNAEGDSALRVFLNPFQG</sequence>
<protein>
    <submittedName>
        <fullName evidence="1">Uncharacterized protein</fullName>
    </submittedName>
</protein>
<evidence type="ECO:0000313" key="2">
    <source>
        <dbReference type="Proteomes" id="UP000799779"/>
    </source>
</evidence>
<accession>A0A6A5WQM3</accession>
<dbReference type="Proteomes" id="UP000799779">
    <property type="component" value="Unassembled WGS sequence"/>
</dbReference>
<dbReference type="EMBL" id="ML977574">
    <property type="protein sequence ID" value="KAF2003079.1"/>
    <property type="molecule type" value="Genomic_DNA"/>
</dbReference>
<name>A0A6A5WQM3_9PLEO</name>
<gene>
    <name evidence="1" type="ORF">P154DRAFT_592040</name>
</gene>
<reference evidence="1" key="1">
    <citation type="journal article" date="2020" name="Stud. Mycol.">
        <title>101 Dothideomycetes genomes: a test case for predicting lifestyles and emergence of pathogens.</title>
        <authorList>
            <person name="Haridas S."/>
            <person name="Albert R."/>
            <person name="Binder M."/>
            <person name="Bloem J."/>
            <person name="Labutti K."/>
            <person name="Salamov A."/>
            <person name="Andreopoulos B."/>
            <person name="Baker S."/>
            <person name="Barry K."/>
            <person name="Bills G."/>
            <person name="Bluhm B."/>
            <person name="Cannon C."/>
            <person name="Castanera R."/>
            <person name="Culley D."/>
            <person name="Daum C."/>
            <person name="Ezra D."/>
            <person name="Gonzalez J."/>
            <person name="Henrissat B."/>
            <person name="Kuo A."/>
            <person name="Liang C."/>
            <person name="Lipzen A."/>
            <person name="Lutzoni F."/>
            <person name="Magnuson J."/>
            <person name="Mondo S."/>
            <person name="Nolan M."/>
            <person name="Ohm R."/>
            <person name="Pangilinan J."/>
            <person name="Park H.-J."/>
            <person name="Ramirez L."/>
            <person name="Alfaro M."/>
            <person name="Sun H."/>
            <person name="Tritt A."/>
            <person name="Yoshinaga Y."/>
            <person name="Zwiers L.-H."/>
            <person name="Turgeon B."/>
            <person name="Goodwin S."/>
            <person name="Spatafora J."/>
            <person name="Crous P."/>
            <person name="Grigoriev I."/>
        </authorList>
    </citation>
    <scope>NUCLEOTIDE SEQUENCE</scope>
    <source>
        <strain evidence="1">CBS 123094</strain>
    </source>
</reference>
<dbReference type="AlphaFoldDB" id="A0A6A5WQM3"/>
<evidence type="ECO:0000313" key="1">
    <source>
        <dbReference type="EMBL" id="KAF2003079.1"/>
    </source>
</evidence>
<organism evidence="1 2">
    <name type="scientific">Amniculicola lignicola CBS 123094</name>
    <dbReference type="NCBI Taxonomy" id="1392246"/>
    <lineage>
        <taxon>Eukaryota</taxon>
        <taxon>Fungi</taxon>
        <taxon>Dikarya</taxon>
        <taxon>Ascomycota</taxon>
        <taxon>Pezizomycotina</taxon>
        <taxon>Dothideomycetes</taxon>
        <taxon>Pleosporomycetidae</taxon>
        <taxon>Pleosporales</taxon>
        <taxon>Amniculicolaceae</taxon>
        <taxon>Amniculicola</taxon>
    </lineage>
</organism>